<gene>
    <name evidence="7" type="ORF">MEDL_45011</name>
</gene>
<evidence type="ECO:0000256" key="5">
    <source>
        <dbReference type="ARBA" id="ARBA00034546"/>
    </source>
</evidence>
<dbReference type="InterPro" id="IPR033749">
    <property type="entry name" value="Polyprenyl_synt_CS"/>
</dbReference>
<evidence type="ECO:0000256" key="6">
    <source>
        <dbReference type="RuleBase" id="RU004466"/>
    </source>
</evidence>
<keyword evidence="4" id="KW-0460">Magnesium</keyword>
<dbReference type="EMBL" id="CAJPWZ010002175">
    <property type="protein sequence ID" value="CAG2232281.1"/>
    <property type="molecule type" value="Genomic_DNA"/>
</dbReference>
<dbReference type="GO" id="GO:0046872">
    <property type="term" value="F:metal ion binding"/>
    <property type="evidence" value="ECO:0007669"/>
    <property type="project" value="UniProtKB-KW"/>
</dbReference>
<evidence type="ECO:0000256" key="4">
    <source>
        <dbReference type="ARBA" id="ARBA00022842"/>
    </source>
</evidence>
<dbReference type="SUPFAM" id="SSF48576">
    <property type="entry name" value="Terpenoid synthases"/>
    <property type="match status" value="1"/>
</dbReference>
<dbReference type="Pfam" id="PF00348">
    <property type="entry name" value="polyprenyl_synt"/>
    <property type="match status" value="1"/>
</dbReference>
<dbReference type="InterPro" id="IPR008949">
    <property type="entry name" value="Isoprenoid_synthase_dom_sf"/>
</dbReference>
<evidence type="ECO:0000313" key="8">
    <source>
        <dbReference type="Proteomes" id="UP000683360"/>
    </source>
</evidence>
<evidence type="ECO:0000256" key="1">
    <source>
        <dbReference type="ARBA" id="ARBA00001946"/>
    </source>
</evidence>
<dbReference type="AlphaFoldDB" id="A0A8S3TL97"/>
<dbReference type="PROSITE" id="PS00444">
    <property type="entry name" value="POLYPRENYL_SYNTHASE_2"/>
    <property type="match status" value="1"/>
</dbReference>
<organism evidence="7 8">
    <name type="scientific">Mytilus edulis</name>
    <name type="common">Blue mussel</name>
    <dbReference type="NCBI Taxonomy" id="6550"/>
    <lineage>
        <taxon>Eukaryota</taxon>
        <taxon>Metazoa</taxon>
        <taxon>Spiralia</taxon>
        <taxon>Lophotrochozoa</taxon>
        <taxon>Mollusca</taxon>
        <taxon>Bivalvia</taxon>
        <taxon>Autobranchia</taxon>
        <taxon>Pteriomorphia</taxon>
        <taxon>Mytilida</taxon>
        <taxon>Mytiloidea</taxon>
        <taxon>Mytilidae</taxon>
        <taxon>Mytilinae</taxon>
        <taxon>Mytilus</taxon>
    </lineage>
</organism>
<evidence type="ECO:0000256" key="2">
    <source>
        <dbReference type="ARBA" id="ARBA00022679"/>
    </source>
</evidence>
<dbReference type="OrthoDB" id="10257492at2759"/>
<name>A0A8S3TL97_MYTED</name>
<evidence type="ECO:0000256" key="3">
    <source>
        <dbReference type="ARBA" id="ARBA00022723"/>
    </source>
</evidence>
<protein>
    <recommendedName>
        <fullName evidence="5">Farnesyl pyrophosphate synthase</fullName>
    </recommendedName>
</protein>
<dbReference type="GO" id="GO:0045337">
    <property type="term" value="P:farnesyl diphosphate biosynthetic process"/>
    <property type="evidence" value="ECO:0007669"/>
    <property type="project" value="TreeGrafter"/>
</dbReference>
<dbReference type="PANTHER" id="PTHR11525:SF0">
    <property type="entry name" value="FARNESYL PYROPHOSPHATE SYNTHASE"/>
    <property type="match status" value="1"/>
</dbReference>
<dbReference type="GO" id="GO:0004337">
    <property type="term" value="F:(2E,6E)-farnesyl diphosphate synthase activity"/>
    <property type="evidence" value="ECO:0007669"/>
    <property type="project" value="TreeGrafter"/>
</dbReference>
<dbReference type="InterPro" id="IPR039702">
    <property type="entry name" value="FPS1-like"/>
</dbReference>
<keyword evidence="3" id="KW-0479">Metal-binding</keyword>
<comment type="cofactor">
    <cofactor evidence="1">
        <name>Mg(2+)</name>
        <dbReference type="ChEBI" id="CHEBI:18420"/>
    </cofactor>
</comment>
<evidence type="ECO:0000313" key="7">
    <source>
        <dbReference type="EMBL" id="CAG2232281.1"/>
    </source>
</evidence>
<dbReference type="GO" id="GO:0005737">
    <property type="term" value="C:cytoplasm"/>
    <property type="evidence" value="ECO:0007669"/>
    <property type="project" value="TreeGrafter"/>
</dbReference>
<proteinExistence type="inferred from homology"/>
<accession>A0A8S3TL97</accession>
<dbReference type="Proteomes" id="UP000683360">
    <property type="component" value="Unassembled WGS sequence"/>
</dbReference>
<dbReference type="Gene3D" id="1.10.600.10">
    <property type="entry name" value="Farnesyl Diphosphate Synthase"/>
    <property type="match status" value="3"/>
</dbReference>
<dbReference type="PANTHER" id="PTHR11525">
    <property type="entry name" value="FARNESYL-PYROPHOSPHATE SYNTHETASE"/>
    <property type="match status" value="1"/>
</dbReference>
<sequence>MDIEFIIVYKQTKETNINTQIHVIMALNGHDETSQIPRKVQRLEPSELEQFDDLFPEIVNILHQRWSDNKEITDALNWFKEVQYTISNASHQDHVLHVKSGSLVNGKNRGISVVTTYKLLVKDVSNEDIKLARILGWCIEWNNVGLIAVNDAIYLEACVYEILKHYFRKKPYYIDLVELFHQKWKTAYYSFYLPVALAMYMAGITDEDVHSKAKTILIEMGTFFQIQDDYLDCFGDPSVIGKIGTDIQDNKCSWLVIQALKRNNYGCDDPTKIEKVKDLYEQLDLQTVYSDYEENSFKLLMNLIDKNCDILPKEVFTSFAYKIYKRQK</sequence>
<comment type="caution">
    <text evidence="7">The sequence shown here is derived from an EMBL/GenBank/DDBJ whole genome shotgun (WGS) entry which is preliminary data.</text>
</comment>
<keyword evidence="8" id="KW-1185">Reference proteome</keyword>
<reference evidence="7" key="1">
    <citation type="submission" date="2021-03" db="EMBL/GenBank/DDBJ databases">
        <authorList>
            <person name="Bekaert M."/>
        </authorList>
    </citation>
    <scope>NUCLEOTIDE SEQUENCE</scope>
</reference>
<dbReference type="InterPro" id="IPR000092">
    <property type="entry name" value="Polyprenyl_synt"/>
</dbReference>
<comment type="similarity">
    <text evidence="6">Belongs to the FPP/GGPP synthase family.</text>
</comment>
<keyword evidence="2 6" id="KW-0808">Transferase</keyword>
<dbReference type="GO" id="GO:0004161">
    <property type="term" value="F:dimethylallyltranstransferase activity"/>
    <property type="evidence" value="ECO:0007669"/>
    <property type="project" value="TreeGrafter"/>
</dbReference>